<organism evidence="2 3">
    <name type="scientific">Methylobacterium soli</name>
    <dbReference type="NCBI Taxonomy" id="553447"/>
    <lineage>
        <taxon>Bacteria</taxon>
        <taxon>Pseudomonadati</taxon>
        <taxon>Pseudomonadota</taxon>
        <taxon>Alphaproteobacteria</taxon>
        <taxon>Hyphomicrobiales</taxon>
        <taxon>Methylobacteriaceae</taxon>
        <taxon>Methylobacterium</taxon>
    </lineage>
</organism>
<protein>
    <submittedName>
        <fullName evidence="2">GNAT family N-acetyltransferase</fullName>
    </submittedName>
</protein>
<keyword evidence="2" id="KW-0808">Transferase</keyword>
<proteinExistence type="predicted"/>
<dbReference type="AlphaFoldDB" id="A0A6L3T5E2"/>
<dbReference type="InterPro" id="IPR038740">
    <property type="entry name" value="BioF2-like_GNAT_dom"/>
</dbReference>
<dbReference type="SUPFAM" id="SSF55729">
    <property type="entry name" value="Acyl-CoA N-acyltransferases (Nat)"/>
    <property type="match status" value="1"/>
</dbReference>
<reference evidence="2 3" key="1">
    <citation type="submission" date="2019-09" db="EMBL/GenBank/DDBJ databases">
        <title>YIM 48816 draft genome.</title>
        <authorList>
            <person name="Jiang L."/>
        </authorList>
    </citation>
    <scope>NUCLEOTIDE SEQUENCE [LARGE SCALE GENOMIC DNA]</scope>
    <source>
        <strain evidence="2 3">YIM 48816</strain>
    </source>
</reference>
<accession>A0A6L3T5E2</accession>
<feature type="domain" description="BioF2-like acetyltransferase" evidence="1">
    <location>
        <begin position="180"/>
        <end position="310"/>
    </location>
</feature>
<name>A0A6L3T5E2_9HYPH</name>
<sequence>MSLPITAEILNPAAASAHAEGWRALADRALEPNPFFAPEVALAGLRHLPEGRGGAVVMAWRGDQRREVAGILPVIGIGRRYLVPLPARQSGAFYGTLSTPLLDPDQPEPVLAAMLAALGRAGTQALHFPYLHEGGPVDRALGRLIAGNGLGRARIDGFGRAFLHSPLPGSDYMRATLETRRRKEADRQRRRLAEMGALAFRVARGPQDIPGAVEIFLDLEAAGWKGRQGTDLRTAPGAAAFLREAAADLALRDAIRIAILSLDARPIAAGLVLTAQDRAYYAKTCYAEDLGRFSPGFLLTLDLTAHLLDDPALASADSIAIADHPMIDRLWVERFPVASVLVQTGPAFRLVAGAERVRELARRSTRRARNRLEAWQAARSKG</sequence>
<dbReference type="OrthoDB" id="213519at2"/>
<comment type="caution">
    <text evidence="2">The sequence shown here is derived from an EMBL/GenBank/DDBJ whole genome shotgun (WGS) entry which is preliminary data.</text>
</comment>
<dbReference type="EMBL" id="VZZK01000013">
    <property type="protein sequence ID" value="KAB1078573.1"/>
    <property type="molecule type" value="Genomic_DNA"/>
</dbReference>
<dbReference type="Pfam" id="PF13480">
    <property type="entry name" value="Acetyltransf_6"/>
    <property type="match status" value="1"/>
</dbReference>
<dbReference type="Proteomes" id="UP000474159">
    <property type="component" value="Unassembled WGS sequence"/>
</dbReference>
<dbReference type="InterPro" id="IPR016181">
    <property type="entry name" value="Acyl_CoA_acyltransferase"/>
</dbReference>
<evidence type="ECO:0000259" key="1">
    <source>
        <dbReference type="Pfam" id="PF13480"/>
    </source>
</evidence>
<evidence type="ECO:0000313" key="3">
    <source>
        <dbReference type="Proteomes" id="UP000474159"/>
    </source>
</evidence>
<dbReference type="GO" id="GO:0016740">
    <property type="term" value="F:transferase activity"/>
    <property type="evidence" value="ECO:0007669"/>
    <property type="project" value="UniProtKB-KW"/>
</dbReference>
<gene>
    <name evidence="2" type="ORF">F6X53_14345</name>
</gene>
<dbReference type="RefSeq" id="WP_151000886.1">
    <property type="nucleotide sequence ID" value="NZ_BPQY01000142.1"/>
</dbReference>
<evidence type="ECO:0000313" key="2">
    <source>
        <dbReference type="EMBL" id="KAB1078573.1"/>
    </source>
</evidence>
<keyword evidence="3" id="KW-1185">Reference proteome</keyword>